<dbReference type="EMBL" id="JAGSPJ010000002">
    <property type="protein sequence ID" value="MBR7799893.1"/>
    <property type="molecule type" value="Genomic_DNA"/>
</dbReference>
<keyword evidence="4" id="KW-0238">DNA-binding</keyword>
<dbReference type="RefSeq" id="WP_212674998.1">
    <property type="nucleotide sequence ID" value="NZ_JAGSPJ010000002.1"/>
</dbReference>
<dbReference type="Gene3D" id="3.40.50.2300">
    <property type="match status" value="1"/>
</dbReference>
<evidence type="ECO:0000313" key="9">
    <source>
        <dbReference type="Proteomes" id="UP000678545"/>
    </source>
</evidence>
<dbReference type="SMART" id="SM00448">
    <property type="entry name" value="REC"/>
    <property type="match status" value="1"/>
</dbReference>
<gene>
    <name evidence="8" type="ORF">KDM90_07780</name>
</gene>
<dbReference type="InterPro" id="IPR011990">
    <property type="entry name" value="TPR-like_helical_dom_sf"/>
</dbReference>
<dbReference type="InterPro" id="IPR011006">
    <property type="entry name" value="CheY-like_superfamily"/>
</dbReference>
<reference evidence="8" key="1">
    <citation type="submission" date="2021-04" db="EMBL/GenBank/DDBJ databases">
        <title>novel species isolated from subtropical streams in China.</title>
        <authorList>
            <person name="Lu H."/>
        </authorList>
    </citation>
    <scope>NUCLEOTIDE SEQUENCE</scope>
    <source>
        <strain evidence="8">FT137W</strain>
    </source>
</reference>
<evidence type="ECO:0000259" key="7">
    <source>
        <dbReference type="PROSITE" id="PS50110"/>
    </source>
</evidence>
<dbReference type="AlphaFoldDB" id="A0A941IDE6"/>
<dbReference type="PROSITE" id="PS50110">
    <property type="entry name" value="RESPONSE_REGULATORY"/>
    <property type="match status" value="1"/>
</dbReference>
<sequence>MSNLGDIRALLVEPHSGMRMSLHNMLNLCGINKIEHALTSGTAVRAIQTKVFDLVLCEYDLGVGQDGQQLLEDIRHHKLTPLSTIFIMVTAERAYEKVVSAAELAPSDYLLKPFTADMLLERVLKAIEKRKAFVEVYDLMEQGFVRESIEACLQGEATYPRYAVDFMRLRAELHVTLGEANEAEILYAKLYEMKAVAWARLGLAKTLFMQGRYQEAEDILSNLVAENNKYMDAYDWLSKTHEAIGALPQAKSVLDTAITVSPHAVRRLRKLGSLALETGDIDTAENVLKKVVSKAKYSEFRDPEDHVNLVNALVKKGDHNQAKSVIRDLEKSMTGIKKTEACRAISAAMVHASTGDMNKLTQELEAAVQANREDIGLSNDLKLGLAKSCLENNKEDAASEVIMEVMRNAPNQNMVSKAMGVFESVGKGHLGKELAKRSQKEVKDLVALGVQKAKEGDFRGSVELMSSAARKSPDNPQVVLNAALAALKCIENLGWDPATGSLAKQLIDSAARLDPMNNRLKAIRGLYEELQKRFGIDAVRAKIS</sequence>
<name>A0A941IDE6_9BURK</name>
<dbReference type="PANTHER" id="PTHR48111:SF1">
    <property type="entry name" value="TWO-COMPONENT RESPONSE REGULATOR ORR33"/>
    <property type="match status" value="1"/>
</dbReference>
<keyword evidence="2" id="KW-0902">Two-component regulatory system</keyword>
<dbReference type="Gene3D" id="1.25.40.10">
    <property type="entry name" value="Tetratricopeptide repeat domain"/>
    <property type="match status" value="2"/>
</dbReference>
<dbReference type="GO" id="GO:0000976">
    <property type="term" value="F:transcription cis-regulatory region binding"/>
    <property type="evidence" value="ECO:0007669"/>
    <property type="project" value="TreeGrafter"/>
</dbReference>
<evidence type="ECO:0000313" key="8">
    <source>
        <dbReference type="EMBL" id="MBR7799893.1"/>
    </source>
</evidence>
<dbReference type="CDD" id="cd17589">
    <property type="entry name" value="REC_TPR"/>
    <property type="match status" value="1"/>
</dbReference>
<evidence type="ECO:0000256" key="5">
    <source>
        <dbReference type="ARBA" id="ARBA00023163"/>
    </source>
</evidence>
<dbReference type="PANTHER" id="PTHR48111">
    <property type="entry name" value="REGULATOR OF RPOS"/>
    <property type="match status" value="1"/>
</dbReference>
<dbReference type="GO" id="GO:0000156">
    <property type="term" value="F:phosphorelay response regulator activity"/>
    <property type="evidence" value="ECO:0007669"/>
    <property type="project" value="TreeGrafter"/>
</dbReference>
<comment type="caution">
    <text evidence="8">The sequence shown here is derived from an EMBL/GenBank/DDBJ whole genome shotgun (WGS) entry which is preliminary data.</text>
</comment>
<feature type="domain" description="Response regulatory" evidence="7">
    <location>
        <begin position="8"/>
        <end position="127"/>
    </location>
</feature>
<keyword evidence="5" id="KW-0804">Transcription</keyword>
<keyword evidence="3" id="KW-0805">Transcription regulation</keyword>
<dbReference type="GO" id="GO:0032993">
    <property type="term" value="C:protein-DNA complex"/>
    <property type="evidence" value="ECO:0007669"/>
    <property type="project" value="TreeGrafter"/>
</dbReference>
<dbReference type="GO" id="GO:0005829">
    <property type="term" value="C:cytosol"/>
    <property type="evidence" value="ECO:0007669"/>
    <property type="project" value="TreeGrafter"/>
</dbReference>
<keyword evidence="1" id="KW-0597">Phosphoprotein</keyword>
<protein>
    <submittedName>
        <fullName evidence="8">Response regulator</fullName>
    </submittedName>
</protein>
<dbReference type="InterPro" id="IPR001789">
    <property type="entry name" value="Sig_transdc_resp-reg_receiver"/>
</dbReference>
<evidence type="ECO:0000256" key="1">
    <source>
        <dbReference type="ARBA" id="ARBA00022553"/>
    </source>
</evidence>
<evidence type="ECO:0000256" key="3">
    <source>
        <dbReference type="ARBA" id="ARBA00023015"/>
    </source>
</evidence>
<dbReference type="SUPFAM" id="SSF48452">
    <property type="entry name" value="TPR-like"/>
    <property type="match status" value="1"/>
</dbReference>
<dbReference type="Pfam" id="PF00072">
    <property type="entry name" value="Response_reg"/>
    <property type="match status" value="1"/>
</dbReference>
<dbReference type="Proteomes" id="UP000678545">
    <property type="component" value="Unassembled WGS sequence"/>
</dbReference>
<dbReference type="GO" id="GO:0006355">
    <property type="term" value="P:regulation of DNA-templated transcription"/>
    <property type="evidence" value="ECO:0007669"/>
    <property type="project" value="TreeGrafter"/>
</dbReference>
<evidence type="ECO:0000256" key="6">
    <source>
        <dbReference type="PROSITE-ProRule" id="PRU00169"/>
    </source>
</evidence>
<comment type="caution">
    <text evidence="6">Lacks conserved residue(s) required for the propagation of feature annotation.</text>
</comment>
<keyword evidence="9" id="KW-1185">Reference proteome</keyword>
<dbReference type="SUPFAM" id="SSF52172">
    <property type="entry name" value="CheY-like"/>
    <property type="match status" value="1"/>
</dbReference>
<evidence type="ECO:0000256" key="2">
    <source>
        <dbReference type="ARBA" id="ARBA00023012"/>
    </source>
</evidence>
<evidence type="ECO:0000256" key="4">
    <source>
        <dbReference type="ARBA" id="ARBA00023125"/>
    </source>
</evidence>
<accession>A0A941IDE6</accession>
<dbReference type="Pfam" id="PF14559">
    <property type="entry name" value="TPR_19"/>
    <property type="match status" value="1"/>
</dbReference>
<organism evidence="8 9">
    <name type="scientific">Undibacterium fentianense</name>
    <dbReference type="NCBI Taxonomy" id="2828728"/>
    <lineage>
        <taxon>Bacteria</taxon>
        <taxon>Pseudomonadati</taxon>
        <taxon>Pseudomonadota</taxon>
        <taxon>Betaproteobacteria</taxon>
        <taxon>Burkholderiales</taxon>
        <taxon>Oxalobacteraceae</taxon>
        <taxon>Undibacterium</taxon>
    </lineage>
</organism>
<proteinExistence type="predicted"/>
<dbReference type="InterPro" id="IPR039420">
    <property type="entry name" value="WalR-like"/>
</dbReference>